<dbReference type="EC" id="2.5.1.47" evidence="4 13"/>
<dbReference type="KEGG" id="fcz:IMF26_05160"/>
<keyword evidence="8 11" id="KW-0663">Pyridoxal phosphate</keyword>
<evidence type="ECO:0000313" key="15">
    <source>
        <dbReference type="EMBL" id="QUL99434.1"/>
    </source>
</evidence>
<evidence type="ECO:0000256" key="13">
    <source>
        <dbReference type="RuleBase" id="RU003985"/>
    </source>
</evidence>
<evidence type="ECO:0000256" key="11">
    <source>
        <dbReference type="PIRSR" id="PIRSR605856-50"/>
    </source>
</evidence>
<evidence type="ECO:0000256" key="8">
    <source>
        <dbReference type="ARBA" id="ARBA00022898"/>
    </source>
</evidence>
<evidence type="ECO:0000256" key="2">
    <source>
        <dbReference type="ARBA" id="ARBA00004962"/>
    </source>
</evidence>
<evidence type="ECO:0000256" key="5">
    <source>
        <dbReference type="ARBA" id="ARBA00019371"/>
    </source>
</evidence>
<evidence type="ECO:0000256" key="7">
    <source>
        <dbReference type="ARBA" id="ARBA00022679"/>
    </source>
</evidence>
<dbReference type="NCBIfam" id="TIGR01139">
    <property type="entry name" value="cysK"/>
    <property type="match status" value="1"/>
</dbReference>
<protein>
    <recommendedName>
        <fullName evidence="5 13">Cysteine synthase</fullName>
        <ecNumber evidence="4 13">2.5.1.47</ecNumber>
    </recommendedName>
</protein>
<dbReference type="GO" id="GO:0006535">
    <property type="term" value="P:cysteine biosynthetic process from serine"/>
    <property type="evidence" value="ECO:0007669"/>
    <property type="project" value="UniProtKB-UniRule"/>
</dbReference>
<dbReference type="PANTHER" id="PTHR10314">
    <property type="entry name" value="CYSTATHIONINE BETA-SYNTHASE"/>
    <property type="match status" value="1"/>
</dbReference>
<feature type="binding site" evidence="11">
    <location>
        <position position="266"/>
    </location>
    <ligand>
        <name>pyridoxal 5'-phosphate</name>
        <dbReference type="ChEBI" id="CHEBI:597326"/>
    </ligand>
</feature>
<dbReference type="InterPro" id="IPR005859">
    <property type="entry name" value="CysK"/>
</dbReference>
<comment type="cofactor">
    <cofactor evidence="1 11 13">
        <name>pyridoxal 5'-phosphate</name>
        <dbReference type="ChEBI" id="CHEBI:597326"/>
    </cofactor>
</comment>
<feature type="domain" description="Tryptophan synthase beta chain-like PALP" evidence="14">
    <location>
        <begin position="7"/>
        <end position="293"/>
    </location>
</feature>
<dbReference type="GO" id="GO:0004124">
    <property type="term" value="F:cysteine synthase activity"/>
    <property type="evidence" value="ECO:0007669"/>
    <property type="project" value="UniProtKB-UniRule"/>
</dbReference>
<keyword evidence="6 13" id="KW-0028">Amino-acid biosynthesis</keyword>
<dbReference type="Pfam" id="PF00291">
    <property type="entry name" value="PALP"/>
    <property type="match status" value="1"/>
</dbReference>
<dbReference type="AlphaFoldDB" id="A0AAT9LFI9"/>
<reference evidence="15" key="2">
    <citation type="journal article" date="2023" name="Biology">
        <title>Prokaryotic Life Associated with Coal-Fire Gas Vents Revealed by Metagenomics.</title>
        <authorList>
            <person name="Kadnikov V.V."/>
            <person name="Mardanov A.V."/>
            <person name="Beletsky A.V."/>
            <person name="Karnachuk O.V."/>
            <person name="Ravin N.V."/>
        </authorList>
    </citation>
    <scope>NUCLEOTIDE SEQUENCE</scope>
    <source>
        <strain evidence="15">Bu02</strain>
    </source>
</reference>
<evidence type="ECO:0000256" key="10">
    <source>
        <dbReference type="ARBA" id="ARBA00047931"/>
    </source>
</evidence>
<evidence type="ECO:0000256" key="6">
    <source>
        <dbReference type="ARBA" id="ARBA00022605"/>
    </source>
</evidence>
<name>A0AAT9LFI9_9FIRM</name>
<dbReference type="InterPro" id="IPR005856">
    <property type="entry name" value="Cys_synth"/>
</dbReference>
<dbReference type="NCBIfam" id="TIGR01136">
    <property type="entry name" value="cysKM"/>
    <property type="match status" value="1"/>
</dbReference>
<accession>A0AAT9LFI9</accession>
<feature type="modified residue" description="N6-(pyridoxal phosphate)lysine" evidence="12">
    <location>
        <position position="44"/>
    </location>
</feature>
<dbReference type="InterPro" id="IPR001216">
    <property type="entry name" value="P-phosphate_BS"/>
</dbReference>
<dbReference type="CDD" id="cd01561">
    <property type="entry name" value="CBS_like"/>
    <property type="match status" value="1"/>
</dbReference>
<proteinExistence type="inferred from homology"/>
<comment type="catalytic activity">
    <reaction evidence="10 13">
        <text>O-acetyl-L-serine + hydrogen sulfide = L-cysteine + acetate</text>
        <dbReference type="Rhea" id="RHEA:14829"/>
        <dbReference type="ChEBI" id="CHEBI:29919"/>
        <dbReference type="ChEBI" id="CHEBI:30089"/>
        <dbReference type="ChEBI" id="CHEBI:35235"/>
        <dbReference type="ChEBI" id="CHEBI:58340"/>
        <dbReference type="EC" id="2.5.1.47"/>
    </reaction>
</comment>
<comment type="similarity">
    <text evidence="3 13">Belongs to the cysteine synthase/cystathionine beta-synthase family.</text>
</comment>
<dbReference type="FunFam" id="3.40.50.1100:FF:000003">
    <property type="entry name" value="Cystathionine beta-synthase"/>
    <property type="match status" value="1"/>
</dbReference>
<dbReference type="FunFam" id="3.40.50.1100:FF:000118">
    <property type="entry name" value="Related to CYS4-cystathionine beta-synthase"/>
    <property type="match status" value="1"/>
</dbReference>
<evidence type="ECO:0000259" key="14">
    <source>
        <dbReference type="Pfam" id="PF00291"/>
    </source>
</evidence>
<feature type="binding site" evidence="11">
    <location>
        <begin position="178"/>
        <end position="182"/>
    </location>
    <ligand>
        <name>pyridoxal 5'-phosphate</name>
        <dbReference type="ChEBI" id="CHEBI:597326"/>
    </ligand>
</feature>
<evidence type="ECO:0000256" key="4">
    <source>
        <dbReference type="ARBA" id="ARBA00012681"/>
    </source>
</evidence>
<keyword evidence="9 13" id="KW-0198">Cysteine biosynthesis</keyword>
<gene>
    <name evidence="15" type="primary">cysK</name>
    <name evidence="15" type="ORF">IMF26_05160</name>
</gene>
<feature type="binding site" evidence="11">
    <location>
        <position position="74"/>
    </location>
    <ligand>
        <name>pyridoxal 5'-phosphate</name>
        <dbReference type="ChEBI" id="CHEBI:597326"/>
    </ligand>
</feature>
<evidence type="ECO:0000256" key="1">
    <source>
        <dbReference type="ARBA" id="ARBA00001933"/>
    </source>
</evidence>
<dbReference type="InterPro" id="IPR050214">
    <property type="entry name" value="Cys_Synth/Cystath_Beta-Synth"/>
</dbReference>
<comment type="pathway">
    <text evidence="2">Amino-acid biosynthesis; L-cysteine biosynthesis; L-cysteine from L-serine: step 2/2.</text>
</comment>
<reference evidence="15" key="1">
    <citation type="submission" date="2020-10" db="EMBL/GenBank/DDBJ databases">
        <authorList>
            <person name="Kadnikov V."/>
            <person name="Beletsky A.V."/>
            <person name="Mardanov A.V."/>
            <person name="Karnachuk O.V."/>
            <person name="Ravin N.V."/>
        </authorList>
    </citation>
    <scope>NUCLEOTIDE SEQUENCE</scope>
    <source>
        <strain evidence="15">Bu02</strain>
    </source>
</reference>
<organism evidence="15">
    <name type="scientific">Candidatus Fermentithermobacillus carboniphilus</name>
    <dbReference type="NCBI Taxonomy" id="3085328"/>
    <lineage>
        <taxon>Bacteria</taxon>
        <taxon>Bacillati</taxon>
        <taxon>Bacillota</taxon>
        <taxon>Candidatus Fermentithermobacillia</taxon>
        <taxon>Candidatus Fermentithermobacillales</taxon>
        <taxon>Candidatus Fermentithermobacillaceae</taxon>
        <taxon>Candidatus Fermentithermobacillus</taxon>
    </lineage>
</organism>
<keyword evidence="7 13" id="KW-0808">Transferase</keyword>
<evidence type="ECO:0000256" key="12">
    <source>
        <dbReference type="PIRSR" id="PIRSR605856-51"/>
    </source>
</evidence>
<dbReference type="PROSITE" id="PS00901">
    <property type="entry name" value="CYS_SYNTHASE"/>
    <property type="match status" value="1"/>
</dbReference>
<evidence type="ECO:0000256" key="3">
    <source>
        <dbReference type="ARBA" id="ARBA00007103"/>
    </source>
</evidence>
<evidence type="ECO:0000256" key="9">
    <source>
        <dbReference type="ARBA" id="ARBA00023192"/>
    </source>
</evidence>
<sequence length="305" mass="32254">MTIASDVTQLIGRTPVVKLQRFGGGNRAEILVKLESFNPGGSVKDRIALAMIEDAERKGILKPGSTIVEPTSGNTGIGLAMIAAARGYRLILTMPETMSIERRRLLKAYGAEIVLTPGSLGMRGAVEKAREILEQHTDYFMPSQFENPANPAMHEKTTALEILEATGRNLDAFVAGVGTGGTITGVARVLKKEIPGVIVVAVEPAESPVLSGGKPGTHRIQGIGAGFVPKVLDLTLIDRIMQVKSDDAFEATRELARVEGILAGISSGAACVAALSIARELGQGKRVMAILPDTGERYLSVEGLF</sequence>
<dbReference type="Gene3D" id="3.40.50.1100">
    <property type="match status" value="2"/>
</dbReference>
<dbReference type="InterPro" id="IPR036052">
    <property type="entry name" value="TrpB-like_PALP_sf"/>
</dbReference>
<dbReference type="EMBL" id="CP062796">
    <property type="protein sequence ID" value="QUL99434.1"/>
    <property type="molecule type" value="Genomic_DNA"/>
</dbReference>
<dbReference type="SUPFAM" id="SSF53686">
    <property type="entry name" value="Tryptophan synthase beta subunit-like PLP-dependent enzymes"/>
    <property type="match status" value="1"/>
</dbReference>
<dbReference type="InterPro" id="IPR001926">
    <property type="entry name" value="TrpB-like_PALP"/>
</dbReference>